<dbReference type="PROSITE" id="PS51485">
    <property type="entry name" value="PHYTOCYANIN"/>
    <property type="match status" value="1"/>
</dbReference>
<gene>
    <name evidence="11" type="ORF">Lalb_Chr16g0390521</name>
</gene>
<feature type="domain" description="Phytocyanin" evidence="10">
    <location>
        <begin position="26"/>
        <end position="129"/>
    </location>
</feature>
<dbReference type="InterPro" id="IPR039391">
    <property type="entry name" value="Phytocyanin-like"/>
</dbReference>
<dbReference type="GO" id="GO:0009877">
    <property type="term" value="P:nodulation"/>
    <property type="evidence" value="ECO:0007669"/>
    <property type="project" value="UniProtKB-KW"/>
</dbReference>
<proteinExistence type="inferred from homology"/>
<keyword evidence="12" id="KW-1185">Reference proteome</keyword>
<name>A0A6A4NW36_LUPAL</name>
<comment type="function">
    <text evidence="8">May act as a carbohydrate transporter.</text>
</comment>
<dbReference type="SUPFAM" id="SSF49503">
    <property type="entry name" value="Cupredoxins"/>
    <property type="match status" value="1"/>
</dbReference>
<evidence type="ECO:0000256" key="5">
    <source>
        <dbReference type="ARBA" id="ARBA00023157"/>
    </source>
</evidence>
<comment type="caution">
    <text evidence="11">The sequence shown here is derived from an EMBL/GenBank/DDBJ whole genome shotgun (WGS) entry which is preliminary data.</text>
</comment>
<comment type="similarity">
    <text evidence="7">Belongs to the early nodulin-like (ENODL) family.</text>
</comment>
<evidence type="ECO:0000259" key="10">
    <source>
        <dbReference type="PROSITE" id="PS51485"/>
    </source>
</evidence>
<accession>A0A6A4NW36</accession>
<keyword evidence="5" id="KW-1015">Disulfide bond</keyword>
<dbReference type="PANTHER" id="PTHR33021">
    <property type="entry name" value="BLUE COPPER PROTEIN"/>
    <property type="match status" value="1"/>
</dbReference>
<evidence type="ECO:0000256" key="4">
    <source>
        <dbReference type="ARBA" id="ARBA00023136"/>
    </source>
</evidence>
<evidence type="ECO:0000256" key="9">
    <source>
        <dbReference type="SAM" id="SignalP"/>
    </source>
</evidence>
<dbReference type="InterPro" id="IPR003245">
    <property type="entry name" value="Phytocyanin_dom"/>
</dbReference>
<evidence type="ECO:0000256" key="1">
    <source>
        <dbReference type="ARBA" id="ARBA00004308"/>
    </source>
</evidence>
<evidence type="ECO:0000256" key="6">
    <source>
        <dbReference type="ARBA" id="ARBA00023180"/>
    </source>
</evidence>
<dbReference type="InterPro" id="IPR008972">
    <property type="entry name" value="Cupredoxin"/>
</dbReference>
<sequence>MSKKMYLKFVIFFMSSCIVLAHMQSTTHFVGDDKGWCSPPNPGFYNDWTKGRKFTVGDVIVFQYNPGLNTVAQVGTREDYDKCSGTNVLQTYFFGKTAITLDKPGDYFFFSSVGKHCEAGQKLMITVCVA</sequence>
<evidence type="ECO:0000256" key="3">
    <source>
        <dbReference type="ARBA" id="ARBA00022729"/>
    </source>
</evidence>
<dbReference type="AlphaFoldDB" id="A0A6A4NW36"/>
<reference evidence="12" key="1">
    <citation type="journal article" date="2020" name="Nat. Commun.">
        <title>Genome sequence of the cluster root forming white lupin.</title>
        <authorList>
            <person name="Hufnagel B."/>
            <person name="Marques A."/>
            <person name="Soriano A."/>
            <person name="Marques L."/>
            <person name="Divol F."/>
            <person name="Doumas P."/>
            <person name="Sallet E."/>
            <person name="Mancinotti D."/>
            <person name="Carrere S."/>
            <person name="Marande W."/>
            <person name="Arribat S."/>
            <person name="Keller J."/>
            <person name="Huneau C."/>
            <person name="Blein T."/>
            <person name="Aime D."/>
            <person name="Laguerre M."/>
            <person name="Taylor J."/>
            <person name="Schubert V."/>
            <person name="Nelson M."/>
            <person name="Geu-Flores F."/>
            <person name="Crespi M."/>
            <person name="Gallardo-Guerrero K."/>
            <person name="Delaux P.-M."/>
            <person name="Salse J."/>
            <person name="Berges H."/>
            <person name="Guyot R."/>
            <person name="Gouzy J."/>
            <person name="Peret B."/>
        </authorList>
    </citation>
    <scope>NUCLEOTIDE SEQUENCE [LARGE SCALE GENOMIC DNA]</scope>
    <source>
        <strain evidence="12">cv. Amiga</strain>
    </source>
</reference>
<evidence type="ECO:0000256" key="2">
    <source>
        <dbReference type="ARBA" id="ARBA00022458"/>
    </source>
</evidence>
<dbReference type="Proteomes" id="UP000447434">
    <property type="component" value="Chromosome 16"/>
</dbReference>
<organism evidence="11 12">
    <name type="scientific">Lupinus albus</name>
    <name type="common">White lupine</name>
    <name type="synonym">Lupinus termis</name>
    <dbReference type="NCBI Taxonomy" id="3870"/>
    <lineage>
        <taxon>Eukaryota</taxon>
        <taxon>Viridiplantae</taxon>
        <taxon>Streptophyta</taxon>
        <taxon>Embryophyta</taxon>
        <taxon>Tracheophyta</taxon>
        <taxon>Spermatophyta</taxon>
        <taxon>Magnoliopsida</taxon>
        <taxon>eudicotyledons</taxon>
        <taxon>Gunneridae</taxon>
        <taxon>Pentapetalae</taxon>
        <taxon>rosids</taxon>
        <taxon>fabids</taxon>
        <taxon>Fabales</taxon>
        <taxon>Fabaceae</taxon>
        <taxon>Papilionoideae</taxon>
        <taxon>50 kb inversion clade</taxon>
        <taxon>genistoids sensu lato</taxon>
        <taxon>core genistoids</taxon>
        <taxon>Genisteae</taxon>
        <taxon>Lupinus</taxon>
    </lineage>
</organism>
<dbReference type="GO" id="GO:0012505">
    <property type="term" value="C:endomembrane system"/>
    <property type="evidence" value="ECO:0007669"/>
    <property type="project" value="UniProtKB-SubCell"/>
</dbReference>
<dbReference type="FunFam" id="2.60.40.420:FF:000034">
    <property type="entry name" value="Cupredoxin superfamily protein"/>
    <property type="match status" value="1"/>
</dbReference>
<dbReference type="GO" id="GO:0009055">
    <property type="term" value="F:electron transfer activity"/>
    <property type="evidence" value="ECO:0007669"/>
    <property type="project" value="InterPro"/>
</dbReference>
<dbReference type="Gene3D" id="2.60.40.420">
    <property type="entry name" value="Cupredoxins - blue copper proteins"/>
    <property type="match status" value="1"/>
</dbReference>
<protein>
    <submittedName>
        <fullName evidence="11">Putative cupredoxin</fullName>
    </submittedName>
</protein>
<keyword evidence="6" id="KW-0325">Glycoprotein</keyword>
<evidence type="ECO:0000313" key="11">
    <source>
        <dbReference type="EMBL" id="KAE9597806.1"/>
    </source>
</evidence>
<keyword evidence="2" id="KW-0536">Nodulation</keyword>
<dbReference type="PANTHER" id="PTHR33021:SF264">
    <property type="entry name" value="OS05G0570900 PROTEIN"/>
    <property type="match status" value="1"/>
</dbReference>
<keyword evidence="3 9" id="KW-0732">Signal</keyword>
<evidence type="ECO:0000256" key="7">
    <source>
        <dbReference type="ARBA" id="ARBA00035011"/>
    </source>
</evidence>
<dbReference type="OrthoDB" id="1916408at2759"/>
<comment type="subcellular location">
    <subcellularLocation>
        <location evidence="1">Endomembrane system</location>
    </subcellularLocation>
</comment>
<dbReference type="EMBL" id="WOCE01000016">
    <property type="protein sequence ID" value="KAE9597806.1"/>
    <property type="molecule type" value="Genomic_DNA"/>
</dbReference>
<feature type="signal peptide" evidence="9">
    <location>
        <begin position="1"/>
        <end position="21"/>
    </location>
</feature>
<dbReference type="Pfam" id="PF02298">
    <property type="entry name" value="Cu_bind_like"/>
    <property type="match status" value="1"/>
</dbReference>
<dbReference type="GO" id="GO:0005886">
    <property type="term" value="C:plasma membrane"/>
    <property type="evidence" value="ECO:0007669"/>
    <property type="project" value="TreeGrafter"/>
</dbReference>
<keyword evidence="4" id="KW-0472">Membrane</keyword>
<feature type="chain" id="PRO_5025447565" evidence="9">
    <location>
        <begin position="22"/>
        <end position="130"/>
    </location>
</feature>
<evidence type="ECO:0000313" key="12">
    <source>
        <dbReference type="Proteomes" id="UP000447434"/>
    </source>
</evidence>
<evidence type="ECO:0000256" key="8">
    <source>
        <dbReference type="ARBA" id="ARBA00037626"/>
    </source>
</evidence>